<dbReference type="PANTHER" id="PTHR33799:SF1">
    <property type="entry name" value="PTS SYSTEM MANNOSE-SPECIFIC EIIAB COMPONENT-RELATED"/>
    <property type="match status" value="1"/>
</dbReference>
<dbReference type="InterPro" id="IPR004701">
    <property type="entry name" value="PTS_EIIA_man-typ"/>
</dbReference>
<dbReference type="PROSITE" id="PS51096">
    <property type="entry name" value="PTS_EIIA_TYPE_4"/>
    <property type="match status" value="1"/>
</dbReference>
<keyword evidence="4" id="KW-0762">Sugar transport</keyword>
<dbReference type="SUPFAM" id="SSF53062">
    <property type="entry name" value="PTS system fructose IIA component-like"/>
    <property type="match status" value="1"/>
</dbReference>
<dbReference type="InterPro" id="IPR033887">
    <property type="entry name" value="PTS_IIA_man"/>
</dbReference>
<name>A0A1I3TRK8_9BACT</name>
<dbReference type="CDD" id="cd00006">
    <property type="entry name" value="PTS_IIA_man"/>
    <property type="match status" value="1"/>
</dbReference>
<dbReference type="GO" id="GO:0016020">
    <property type="term" value="C:membrane"/>
    <property type="evidence" value="ECO:0007669"/>
    <property type="project" value="InterPro"/>
</dbReference>
<evidence type="ECO:0000256" key="2">
    <source>
        <dbReference type="ARBA" id="ARBA00022448"/>
    </source>
</evidence>
<dbReference type="OrthoDB" id="9794368at2"/>
<evidence type="ECO:0000256" key="3">
    <source>
        <dbReference type="ARBA" id="ARBA00022490"/>
    </source>
</evidence>
<dbReference type="Pfam" id="PF03610">
    <property type="entry name" value="EIIA-man"/>
    <property type="match status" value="1"/>
</dbReference>
<comment type="subcellular location">
    <subcellularLocation>
        <location evidence="1">Cytoplasm</location>
    </subcellularLocation>
</comment>
<dbReference type="STRING" id="52560.SAMN04488082_10689"/>
<dbReference type="AlphaFoldDB" id="A0A1I3TRK8"/>
<evidence type="ECO:0000256" key="7">
    <source>
        <dbReference type="ARBA" id="ARBA00022777"/>
    </source>
</evidence>
<dbReference type="InterPro" id="IPR051471">
    <property type="entry name" value="Bacterial_PTS_sugar_comp"/>
</dbReference>
<accession>A0A1I3TRK8</accession>
<dbReference type="Proteomes" id="UP000198635">
    <property type="component" value="Unassembled WGS sequence"/>
</dbReference>
<keyword evidence="10" id="KW-1185">Reference proteome</keyword>
<evidence type="ECO:0000256" key="6">
    <source>
        <dbReference type="ARBA" id="ARBA00022683"/>
    </source>
</evidence>
<dbReference type="GO" id="GO:0016301">
    <property type="term" value="F:kinase activity"/>
    <property type="evidence" value="ECO:0007669"/>
    <property type="project" value="UniProtKB-KW"/>
</dbReference>
<dbReference type="PANTHER" id="PTHR33799">
    <property type="entry name" value="PTS PERMEASE-RELATED-RELATED"/>
    <property type="match status" value="1"/>
</dbReference>
<dbReference type="GO" id="GO:0005737">
    <property type="term" value="C:cytoplasm"/>
    <property type="evidence" value="ECO:0007669"/>
    <property type="project" value="UniProtKB-SubCell"/>
</dbReference>
<evidence type="ECO:0000256" key="4">
    <source>
        <dbReference type="ARBA" id="ARBA00022597"/>
    </source>
</evidence>
<keyword evidence="3" id="KW-0963">Cytoplasm</keyword>
<reference evidence="10" key="1">
    <citation type="submission" date="2016-10" db="EMBL/GenBank/DDBJ databases">
        <authorList>
            <person name="Varghese N."/>
            <person name="Submissions S."/>
        </authorList>
    </citation>
    <scope>NUCLEOTIDE SEQUENCE [LARGE SCALE GENOMIC DNA]</scope>
    <source>
        <strain evidence="10">DSM 5918</strain>
    </source>
</reference>
<dbReference type="EMBL" id="FORX01000006">
    <property type="protein sequence ID" value="SFJ73898.1"/>
    <property type="molecule type" value="Genomic_DNA"/>
</dbReference>
<dbReference type="RefSeq" id="WP_092194609.1">
    <property type="nucleotide sequence ID" value="NZ_FORX01000006.1"/>
</dbReference>
<dbReference type="Gene3D" id="3.40.50.510">
    <property type="entry name" value="Phosphotransferase system, mannose-type IIA component"/>
    <property type="match status" value="1"/>
</dbReference>
<organism evidence="9 10">
    <name type="scientific">Desulfomicrobium apsheronum</name>
    <dbReference type="NCBI Taxonomy" id="52560"/>
    <lineage>
        <taxon>Bacteria</taxon>
        <taxon>Pseudomonadati</taxon>
        <taxon>Thermodesulfobacteriota</taxon>
        <taxon>Desulfovibrionia</taxon>
        <taxon>Desulfovibrionales</taxon>
        <taxon>Desulfomicrobiaceae</taxon>
        <taxon>Desulfomicrobium</taxon>
    </lineage>
</organism>
<evidence type="ECO:0000313" key="9">
    <source>
        <dbReference type="EMBL" id="SFJ73898.1"/>
    </source>
</evidence>
<protein>
    <submittedName>
        <fullName evidence="9">PTS system, mannose-specific IIA component</fullName>
    </submittedName>
</protein>
<evidence type="ECO:0000256" key="5">
    <source>
        <dbReference type="ARBA" id="ARBA00022679"/>
    </source>
</evidence>
<proteinExistence type="predicted"/>
<keyword evidence="5" id="KW-0808">Transferase</keyword>
<keyword evidence="6" id="KW-0598">Phosphotransferase system</keyword>
<keyword evidence="2" id="KW-0813">Transport</keyword>
<evidence type="ECO:0000313" key="10">
    <source>
        <dbReference type="Proteomes" id="UP000198635"/>
    </source>
</evidence>
<evidence type="ECO:0000259" key="8">
    <source>
        <dbReference type="PROSITE" id="PS51096"/>
    </source>
</evidence>
<dbReference type="InterPro" id="IPR036662">
    <property type="entry name" value="PTS_EIIA_man-typ_sf"/>
</dbReference>
<sequence length="136" mass="14363">MVGVIVVTHGQFGKYLLEAAQTILGPQEQCAHIAVEGTVEMSALLSDLKYTVKQMETGDGVIILTDMFGGTPSNISLSLLQPGKVDVLSGANLPMLLRVLGMRTQDLSKLAQDAKNAAIQGIVVAGEVLTRKITEA</sequence>
<feature type="domain" description="PTS EIIA type-4" evidence="8">
    <location>
        <begin position="1"/>
        <end position="122"/>
    </location>
</feature>
<gene>
    <name evidence="9" type="ORF">SAMN04488082_10689</name>
</gene>
<keyword evidence="7" id="KW-0418">Kinase</keyword>
<dbReference type="GO" id="GO:0009401">
    <property type="term" value="P:phosphoenolpyruvate-dependent sugar phosphotransferase system"/>
    <property type="evidence" value="ECO:0007669"/>
    <property type="project" value="UniProtKB-KW"/>
</dbReference>
<evidence type="ECO:0000256" key="1">
    <source>
        <dbReference type="ARBA" id="ARBA00004496"/>
    </source>
</evidence>